<dbReference type="GO" id="GO:0005096">
    <property type="term" value="F:GTPase activator activity"/>
    <property type="evidence" value="ECO:0007669"/>
    <property type="project" value="UniProtKB-KW"/>
</dbReference>
<dbReference type="GO" id="GO:0033596">
    <property type="term" value="C:TSC1-TSC2 complex"/>
    <property type="evidence" value="ECO:0007669"/>
    <property type="project" value="TreeGrafter"/>
</dbReference>
<dbReference type="PANTHER" id="PTHR10063">
    <property type="entry name" value="TUBERIN"/>
    <property type="match status" value="1"/>
</dbReference>
<feature type="region of interest" description="Disordered" evidence="2">
    <location>
        <begin position="1042"/>
        <end position="1062"/>
    </location>
</feature>
<dbReference type="InterPro" id="IPR016024">
    <property type="entry name" value="ARM-type_fold"/>
</dbReference>
<protein>
    <recommendedName>
        <fullName evidence="3">Rap-GAP domain-containing protein</fullName>
    </recommendedName>
</protein>
<proteinExistence type="predicted"/>
<dbReference type="InterPro" id="IPR035974">
    <property type="entry name" value="Rap/Ran-GAP_sf"/>
</dbReference>
<evidence type="ECO:0000313" key="5">
    <source>
        <dbReference type="Proteomes" id="UP000799776"/>
    </source>
</evidence>
<feature type="domain" description="Rap-GAP" evidence="3">
    <location>
        <begin position="1260"/>
        <end position="1488"/>
    </location>
</feature>
<evidence type="ECO:0000259" key="3">
    <source>
        <dbReference type="PROSITE" id="PS50085"/>
    </source>
</evidence>
<dbReference type="SUPFAM" id="SSF111347">
    <property type="entry name" value="Rap/Ran-GAP"/>
    <property type="match status" value="1"/>
</dbReference>
<organism evidence="4 5">
    <name type="scientific">Saccharata proteae CBS 121410</name>
    <dbReference type="NCBI Taxonomy" id="1314787"/>
    <lineage>
        <taxon>Eukaryota</taxon>
        <taxon>Fungi</taxon>
        <taxon>Dikarya</taxon>
        <taxon>Ascomycota</taxon>
        <taxon>Pezizomycotina</taxon>
        <taxon>Dothideomycetes</taxon>
        <taxon>Dothideomycetes incertae sedis</taxon>
        <taxon>Botryosphaeriales</taxon>
        <taxon>Saccharataceae</taxon>
        <taxon>Saccharata</taxon>
    </lineage>
</organism>
<name>A0A9P4HV14_9PEZI</name>
<comment type="caution">
    <text evidence="4">The sequence shown here is derived from an EMBL/GenBank/DDBJ whole genome shotgun (WGS) entry which is preliminary data.</text>
</comment>
<reference evidence="4" key="1">
    <citation type="journal article" date="2020" name="Stud. Mycol.">
        <title>101 Dothideomycetes genomes: a test case for predicting lifestyles and emergence of pathogens.</title>
        <authorList>
            <person name="Haridas S."/>
            <person name="Albert R."/>
            <person name="Binder M."/>
            <person name="Bloem J."/>
            <person name="Labutti K."/>
            <person name="Salamov A."/>
            <person name="Andreopoulos B."/>
            <person name="Baker S."/>
            <person name="Barry K."/>
            <person name="Bills G."/>
            <person name="Bluhm B."/>
            <person name="Cannon C."/>
            <person name="Castanera R."/>
            <person name="Culley D."/>
            <person name="Daum C."/>
            <person name="Ezra D."/>
            <person name="Gonzalez J."/>
            <person name="Henrissat B."/>
            <person name="Kuo A."/>
            <person name="Liang C."/>
            <person name="Lipzen A."/>
            <person name="Lutzoni F."/>
            <person name="Magnuson J."/>
            <person name="Mondo S."/>
            <person name="Nolan M."/>
            <person name="Ohm R."/>
            <person name="Pangilinan J."/>
            <person name="Park H.-J."/>
            <person name="Ramirez L."/>
            <person name="Alfaro M."/>
            <person name="Sun H."/>
            <person name="Tritt A."/>
            <person name="Yoshinaga Y."/>
            <person name="Zwiers L.-H."/>
            <person name="Turgeon B."/>
            <person name="Goodwin S."/>
            <person name="Spatafora J."/>
            <person name="Crous P."/>
            <person name="Grigoriev I."/>
        </authorList>
    </citation>
    <scope>NUCLEOTIDE SEQUENCE</scope>
    <source>
        <strain evidence="4">CBS 121410</strain>
    </source>
</reference>
<feature type="compositionally biased region" description="Polar residues" evidence="2">
    <location>
        <begin position="1515"/>
        <end position="1549"/>
    </location>
</feature>
<gene>
    <name evidence="4" type="ORF">K490DRAFT_45675</name>
</gene>
<accession>A0A9P4HV14</accession>
<feature type="region of interest" description="Disordered" evidence="2">
    <location>
        <begin position="1489"/>
        <end position="1549"/>
    </location>
</feature>
<evidence type="ECO:0000313" key="4">
    <source>
        <dbReference type="EMBL" id="KAF2085775.1"/>
    </source>
</evidence>
<feature type="region of interest" description="Disordered" evidence="2">
    <location>
        <begin position="1"/>
        <end position="20"/>
    </location>
</feature>
<dbReference type="EMBL" id="ML978728">
    <property type="protein sequence ID" value="KAF2085775.1"/>
    <property type="molecule type" value="Genomic_DNA"/>
</dbReference>
<dbReference type="GO" id="GO:0051056">
    <property type="term" value="P:regulation of small GTPase mediated signal transduction"/>
    <property type="evidence" value="ECO:0007669"/>
    <property type="project" value="InterPro"/>
</dbReference>
<dbReference type="InterPro" id="IPR027107">
    <property type="entry name" value="Tuberin/Ral-act_asu"/>
</dbReference>
<dbReference type="PANTHER" id="PTHR10063:SF0">
    <property type="entry name" value="TUBERIN"/>
    <property type="match status" value="1"/>
</dbReference>
<dbReference type="InterPro" id="IPR000331">
    <property type="entry name" value="Rap/Ran_GAP_dom"/>
</dbReference>
<dbReference type="Pfam" id="PF03542">
    <property type="entry name" value="Tuberin"/>
    <property type="match status" value="1"/>
</dbReference>
<sequence>MSSKPEKATNNEPSPSVRNQPSFRNLLFGGFGGFSTILGGKRDAASATTNTTPAQGTFSRRDEIAQDLEHIAPAQVEFSDALAQLSNGALADRVAGAEKICEILDAYPLSHISWLWSHVEESLLQRSEPEAVRASEKVFLSIVKLPELEPAARKYLFDIITSNRGDKLAGIQLEVVESLTKNGHDIASFEDRIIPYLTKVLSLSFERANKIRKQIRSHKSPDNDNRLTQAFVITTNILKFQSHLLFDDDVEELALQVFYICKSTTDKRDVEHAIRVIEALITYREIPQGILKNCLEVLCQISDNPNVSEQTRNDAEKDISHLLRAHNRAETTLCFLEILKGNLTEPRKRLTVNHAAVKILTKFMFGPKTSEVPEFSILEVISTLEQLVDRVQLRRREDLQTERSAIAQKHQVDENDLDLVDSLQLRGIPDWFSLANIIATCASEAPDKECRARFSEEAWDSIKNKLPYASSTDPEAHPLTEPVFRVLCAMYGMREDLGPLQEDANMQLLVGLGKKLPDILAEGVIQTHVEQLRLSRITPHWPGRIQDLLYAFFRDKTRSLHVRLHAFRAVSTVVANQAQVVSDPAITKATVNIIDLIKGEKEAAILSELTDFAVEIASSEADPSTRDELKDHVLSTFRRYFKDYIKSLPVRDDYSTFTTATAEWPSPSNIITKALVRIFIKNYRHSVKLTLEVFEFLLDIARQQDCDSDARLAALRLLTRLRCDANYSLRVNPFAEGGSMAPVLFRTADTVKNALQQTGDLQPSVNFDGPATTLARRDVSGGTRSLSSSARHVPKVVDPLWLYPTTEELPEEVPEDPSRLFCTYKEPDSDDERTVFPAGKWLELAIHLFQRTQDWEVRSYILVHLGPQLCNHSLFRSAVPTVRLLRSVLSDQVRNLTYWEPPDYTALKRGDVAVCIFHILTMIVSYHANLEKSEQDDMVKTFLLGIGAYDKTSKWCIHALTVCCHELPDSTTKHLQNIVQKMSQIITQPYIAMHILEFLTHIVRMPHLFVNFRDEQFKMVFGVCFRYLQSVRDQQARANNAAGNRLSQGLPRGPPRDSDQSIRVQGRYSTDDLPQYVYALAYHVITFWFMAMKLEERKKFISFIQQRLSHTDEHGKTTYEEQALITIDMLHSRAYTDRDETAYKKNFAAGPDGEVVTKSWILGENDLLTLLTFETAVRTGLTQMAKRRFSFTSYGIYAPTLASPPLHQVPLLTGLAADEFYKSTYVGVLPDDIFQGMYLPLVTPANLVELPDDDATRRAIAAIDRSSTVDGHKVGVLYIAQDQETEREVLENVFGSTDYNRFLESLGTLVKLEGANMNTQGLDREFNSDGTHTICWRDRAVEIIFHITTMMPTDLEFDPQCINKKKHIGNDYVNIIFNDSGRPFDFNMFPSAFNYVYIVIAPEVRPAFFDYWNENSTEQFYKVQLVRRPGFPEISPASETKIISGKGLAAYVRMLALNASVFCQVWSSREAGEYVSPWRNRLREIQRLAQRHRPQQFPPTPPSTGVEGRGGSSLFHRQSNATFISDGNRSSIMSSSTEMERQGSNGSRG</sequence>
<evidence type="ECO:0000256" key="2">
    <source>
        <dbReference type="SAM" id="MobiDB-lite"/>
    </source>
</evidence>
<evidence type="ECO:0000256" key="1">
    <source>
        <dbReference type="ARBA" id="ARBA00022468"/>
    </source>
</evidence>
<dbReference type="Proteomes" id="UP000799776">
    <property type="component" value="Unassembled WGS sequence"/>
</dbReference>
<dbReference type="GO" id="GO:0032007">
    <property type="term" value="P:negative regulation of TOR signaling"/>
    <property type="evidence" value="ECO:0007669"/>
    <property type="project" value="TreeGrafter"/>
</dbReference>
<keyword evidence="1" id="KW-0343">GTPase activation</keyword>
<dbReference type="InterPro" id="IPR024584">
    <property type="entry name" value="Tuberin_N"/>
</dbReference>
<dbReference type="OrthoDB" id="19311at2759"/>
<keyword evidence="5" id="KW-1185">Reference proteome</keyword>
<dbReference type="GO" id="GO:0005634">
    <property type="term" value="C:nucleus"/>
    <property type="evidence" value="ECO:0007669"/>
    <property type="project" value="InterPro"/>
</dbReference>
<dbReference type="Pfam" id="PF11864">
    <property type="entry name" value="DUF3384"/>
    <property type="match status" value="1"/>
</dbReference>
<dbReference type="Gene3D" id="3.40.50.11210">
    <property type="entry name" value="Rap/Ran-GAP"/>
    <property type="match status" value="1"/>
</dbReference>
<dbReference type="FunFam" id="3.40.50.11210:FF:000007">
    <property type="entry name" value="Tuberous sclerosis 2"/>
    <property type="match status" value="1"/>
</dbReference>
<dbReference type="PROSITE" id="PS50085">
    <property type="entry name" value="RAPGAP"/>
    <property type="match status" value="1"/>
</dbReference>
<feature type="compositionally biased region" description="Polar residues" evidence="2">
    <location>
        <begin position="10"/>
        <end position="20"/>
    </location>
</feature>
<dbReference type="InterPro" id="IPR018515">
    <property type="entry name" value="Tuberin-type_domain"/>
</dbReference>
<dbReference type="SUPFAM" id="SSF48371">
    <property type="entry name" value="ARM repeat"/>
    <property type="match status" value="2"/>
</dbReference>
<dbReference type="Pfam" id="PF02145">
    <property type="entry name" value="Rap_GAP"/>
    <property type="match status" value="1"/>
</dbReference>